<dbReference type="GO" id="GO:0033178">
    <property type="term" value="C:proton-transporting two-sector ATPase complex, catalytic domain"/>
    <property type="evidence" value="ECO:0007669"/>
    <property type="project" value="InterPro"/>
</dbReference>
<comment type="caution">
    <text evidence="5">The sequence shown here is derived from an EMBL/GenBank/DDBJ whole genome shotgun (WGS) entry which is preliminary data.</text>
</comment>
<gene>
    <name evidence="5" type="primary">atpE_16</name>
    <name evidence="5" type="ORF">SDC9_41732</name>
</gene>
<dbReference type="EMBL" id="VSSQ01000472">
    <property type="protein sequence ID" value="MPL95560.1"/>
    <property type="molecule type" value="Genomic_DNA"/>
</dbReference>
<dbReference type="InterPro" id="IPR038495">
    <property type="entry name" value="ATPase_E_C"/>
</dbReference>
<dbReference type="Gene3D" id="3.30.2320.30">
    <property type="entry name" value="ATP synthase, E subunit, C-terminal"/>
    <property type="match status" value="1"/>
</dbReference>
<dbReference type="GO" id="GO:0046961">
    <property type="term" value="F:proton-transporting ATPase activity, rotational mechanism"/>
    <property type="evidence" value="ECO:0007669"/>
    <property type="project" value="InterPro"/>
</dbReference>
<evidence type="ECO:0000313" key="5">
    <source>
        <dbReference type="EMBL" id="MPL95560.1"/>
    </source>
</evidence>
<protein>
    <submittedName>
        <fullName evidence="5">V-type proton ATPase subunit E</fullName>
    </submittedName>
</protein>
<comment type="similarity">
    <text evidence="1">Belongs to the V-ATPase E subunit family.</text>
</comment>
<organism evidence="5">
    <name type="scientific">bioreactor metagenome</name>
    <dbReference type="NCBI Taxonomy" id="1076179"/>
    <lineage>
        <taxon>unclassified sequences</taxon>
        <taxon>metagenomes</taxon>
        <taxon>ecological metagenomes</taxon>
    </lineage>
</organism>
<accession>A0A644VWG6</accession>
<feature type="coiled-coil region" evidence="4">
    <location>
        <begin position="13"/>
        <end position="59"/>
    </location>
</feature>
<evidence type="ECO:0000256" key="2">
    <source>
        <dbReference type="ARBA" id="ARBA00022448"/>
    </source>
</evidence>
<evidence type="ECO:0000256" key="3">
    <source>
        <dbReference type="ARBA" id="ARBA00023065"/>
    </source>
</evidence>
<evidence type="ECO:0000256" key="1">
    <source>
        <dbReference type="ARBA" id="ARBA00005901"/>
    </source>
</evidence>
<dbReference type="Gene3D" id="1.20.5.2950">
    <property type="match status" value="1"/>
</dbReference>
<keyword evidence="3" id="KW-0406">Ion transport</keyword>
<reference evidence="5" key="1">
    <citation type="submission" date="2019-08" db="EMBL/GenBank/DDBJ databases">
        <authorList>
            <person name="Kucharzyk K."/>
            <person name="Murdoch R.W."/>
            <person name="Higgins S."/>
            <person name="Loffler F."/>
        </authorList>
    </citation>
    <scope>NUCLEOTIDE SEQUENCE</scope>
</reference>
<dbReference type="SUPFAM" id="SSF160527">
    <property type="entry name" value="V-type ATPase subunit E-like"/>
    <property type="match status" value="1"/>
</dbReference>
<proteinExistence type="inferred from homology"/>
<dbReference type="Pfam" id="PF01991">
    <property type="entry name" value="vATP-synt_E"/>
    <property type="match status" value="1"/>
</dbReference>
<sequence>METTDSRLLTGILEQAEQSAKKTLQEAKQQASAIVGDAKKKAESEMEGLRRELAQKLKQMDLRLQANMTSAKRKAILRQGDEKYQQVLARVQSMLDAKTIEPYLPQWIAEAALGLDLKEAKVACSPQCPVTETHLKKASELVEKATGSSIVLHLESKPIRGLGVVVSSLDGMVSFNNQVEIRLRRLDRVLRAMIQEHT</sequence>
<dbReference type="AlphaFoldDB" id="A0A644VWG6"/>
<dbReference type="InterPro" id="IPR002842">
    <property type="entry name" value="ATPase_V1_Esu"/>
</dbReference>
<keyword evidence="4" id="KW-0175">Coiled coil</keyword>
<name>A0A644VWG6_9ZZZZ</name>
<evidence type="ECO:0000256" key="4">
    <source>
        <dbReference type="SAM" id="Coils"/>
    </source>
</evidence>
<keyword evidence="2" id="KW-0813">Transport</keyword>